<keyword evidence="7 8" id="KW-0676">Redox-active center</keyword>
<dbReference type="OrthoDB" id="371245at2759"/>
<evidence type="ECO:0000256" key="2">
    <source>
        <dbReference type="ARBA" id="ARBA00022630"/>
    </source>
</evidence>
<dbReference type="GO" id="GO:0004791">
    <property type="term" value="F:thioredoxin-disulfide reductase (NADPH) activity"/>
    <property type="evidence" value="ECO:0007669"/>
    <property type="project" value="UniProtKB-UniRule"/>
</dbReference>
<name>A0A2B7XBR5_9EURO</name>
<evidence type="ECO:0000259" key="11">
    <source>
        <dbReference type="Pfam" id="PF07992"/>
    </source>
</evidence>
<dbReference type="STRING" id="2060905.A0A2B7XBR5"/>
<comment type="similarity">
    <text evidence="1 8">Belongs to the class-II pyridine nucleotide-disulfide oxidoreductase family.</text>
</comment>
<evidence type="ECO:0000256" key="3">
    <source>
        <dbReference type="ARBA" id="ARBA00022827"/>
    </source>
</evidence>
<dbReference type="SUPFAM" id="SSF51905">
    <property type="entry name" value="FAD/NAD(P)-binding domain"/>
    <property type="match status" value="1"/>
</dbReference>
<evidence type="ECO:0000256" key="8">
    <source>
        <dbReference type="RuleBase" id="RU003880"/>
    </source>
</evidence>
<dbReference type="InterPro" id="IPR050097">
    <property type="entry name" value="Ferredoxin-NADP_redctase_2"/>
</dbReference>
<evidence type="ECO:0000256" key="7">
    <source>
        <dbReference type="ARBA" id="ARBA00023284"/>
    </source>
</evidence>
<comment type="catalytic activity">
    <reaction evidence="8">
        <text>[thioredoxin]-dithiol + NADP(+) = [thioredoxin]-disulfide + NADPH + H(+)</text>
        <dbReference type="Rhea" id="RHEA:20345"/>
        <dbReference type="Rhea" id="RHEA-COMP:10698"/>
        <dbReference type="Rhea" id="RHEA-COMP:10700"/>
        <dbReference type="ChEBI" id="CHEBI:15378"/>
        <dbReference type="ChEBI" id="CHEBI:29950"/>
        <dbReference type="ChEBI" id="CHEBI:50058"/>
        <dbReference type="ChEBI" id="CHEBI:57783"/>
        <dbReference type="ChEBI" id="CHEBI:58349"/>
        <dbReference type="EC" id="1.8.1.9"/>
    </reaction>
</comment>
<reference evidence="12 13" key="1">
    <citation type="submission" date="2017-10" db="EMBL/GenBank/DDBJ databases">
        <title>Comparative genomics in systemic dimorphic fungi from Ajellomycetaceae.</title>
        <authorList>
            <person name="Munoz J.F."/>
            <person name="Mcewen J.G."/>
            <person name="Clay O.K."/>
            <person name="Cuomo C.A."/>
        </authorList>
    </citation>
    <scope>NUCLEOTIDE SEQUENCE [LARGE SCALE GENOMIC DNA]</scope>
    <source>
        <strain evidence="12 13">UAMH130</strain>
    </source>
</reference>
<keyword evidence="13" id="KW-1185">Reference proteome</keyword>
<dbReference type="FunFam" id="3.50.50.60:FF:000064">
    <property type="entry name" value="Thioredoxin reductase"/>
    <property type="match status" value="1"/>
</dbReference>
<dbReference type="InterPro" id="IPR008255">
    <property type="entry name" value="Pyr_nucl-diS_OxRdtase_2_AS"/>
</dbReference>
<keyword evidence="5 8" id="KW-0560">Oxidoreductase</keyword>
<dbReference type="AlphaFoldDB" id="A0A2B7XBR5"/>
<evidence type="ECO:0000313" key="12">
    <source>
        <dbReference type="EMBL" id="PGH09094.1"/>
    </source>
</evidence>
<dbReference type="Gene3D" id="3.50.50.60">
    <property type="entry name" value="FAD/NAD(P)-binding domain"/>
    <property type="match status" value="2"/>
</dbReference>
<dbReference type="InterPro" id="IPR005982">
    <property type="entry name" value="Thioredox_Rdtase"/>
</dbReference>
<accession>A0A2B7XBR5</accession>
<evidence type="ECO:0000256" key="1">
    <source>
        <dbReference type="ARBA" id="ARBA00009333"/>
    </source>
</evidence>
<dbReference type="EC" id="1.8.1.9" evidence="8"/>
<evidence type="ECO:0000256" key="4">
    <source>
        <dbReference type="ARBA" id="ARBA00022857"/>
    </source>
</evidence>
<dbReference type="GO" id="GO:0005737">
    <property type="term" value="C:cytoplasm"/>
    <property type="evidence" value="ECO:0007669"/>
    <property type="project" value="InterPro"/>
</dbReference>
<evidence type="ECO:0000256" key="5">
    <source>
        <dbReference type="ARBA" id="ARBA00023002"/>
    </source>
</evidence>
<keyword evidence="2 8" id="KW-0285">Flavoprotein</keyword>
<feature type="compositionally biased region" description="Polar residues" evidence="10">
    <location>
        <begin position="333"/>
        <end position="344"/>
    </location>
</feature>
<protein>
    <recommendedName>
        <fullName evidence="8">Thioredoxin reductase</fullName>
        <ecNumber evidence="8">1.8.1.9</ecNumber>
    </recommendedName>
</protein>
<keyword evidence="3 8" id="KW-0274">FAD</keyword>
<organism evidence="12 13">
    <name type="scientific">Blastomyces parvus</name>
    <dbReference type="NCBI Taxonomy" id="2060905"/>
    <lineage>
        <taxon>Eukaryota</taxon>
        <taxon>Fungi</taxon>
        <taxon>Dikarya</taxon>
        <taxon>Ascomycota</taxon>
        <taxon>Pezizomycotina</taxon>
        <taxon>Eurotiomycetes</taxon>
        <taxon>Eurotiomycetidae</taxon>
        <taxon>Onygenales</taxon>
        <taxon>Ajellomycetaceae</taxon>
        <taxon>Blastomyces</taxon>
    </lineage>
</organism>
<dbReference type="InterPro" id="IPR036188">
    <property type="entry name" value="FAD/NAD-bd_sf"/>
</dbReference>
<feature type="domain" description="FAD/NAD(P)-binding" evidence="11">
    <location>
        <begin position="5"/>
        <end position="310"/>
    </location>
</feature>
<evidence type="ECO:0000256" key="10">
    <source>
        <dbReference type="SAM" id="MobiDB-lite"/>
    </source>
</evidence>
<keyword evidence="6" id="KW-1015">Disulfide bond</keyword>
<gene>
    <name evidence="12" type="ORF">GX51_00848</name>
</gene>
<dbReference type="InterPro" id="IPR023753">
    <property type="entry name" value="FAD/NAD-binding_dom"/>
</dbReference>
<evidence type="ECO:0000313" key="13">
    <source>
        <dbReference type="Proteomes" id="UP000224080"/>
    </source>
</evidence>
<dbReference type="PRINTS" id="PR00469">
    <property type="entry name" value="PNDRDTASEII"/>
</dbReference>
<proteinExistence type="inferred from homology"/>
<sequence length="360" mass="38152">MAHSKVVIIGSGPAAHTAAIYLSRAELKPVLYEGMMANNTAPGGQLTTTTDVENFPGFPSGINGSELMDAMRAQSVRFGTEIITETVSRVDLSSRPFKIWKEYADGPNDAPAHTADALIIATGANARRLDLPGEQQYWQNGISACAVCDGAVPIFRNKPLFVIGGGDSAAEEAMFLTKYGSKVTVLVRKDYLRASKTMAKRLLANPKVEVKFNTVALEVLGEPAPRGLMTHLKIKNVVSGHEEVVAANGLFYAVGHDPATGLVKGQIQTDWEGYIKTTPGTSYTSVPGVFAAGDVQDKKYRQAITSAGSGCVAALEAEKFLSESEGADEPPVVTSTLEQSTTTEGGKGPPSLEYSSNPLL</sequence>
<dbReference type="Proteomes" id="UP000224080">
    <property type="component" value="Unassembled WGS sequence"/>
</dbReference>
<dbReference type="GO" id="GO:0019430">
    <property type="term" value="P:removal of superoxide radicals"/>
    <property type="evidence" value="ECO:0007669"/>
    <property type="project" value="UniProtKB-UniRule"/>
</dbReference>
<feature type="region of interest" description="Disordered" evidence="10">
    <location>
        <begin position="322"/>
        <end position="360"/>
    </location>
</feature>
<keyword evidence="4 9" id="KW-0521">NADP</keyword>
<dbReference type="PRINTS" id="PR00368">
    <property type="entry name" value="FADPNR"/>
</dbReference>
<comment type="cofactor">
    <cofactor evidence="9">
        <name>FAD</name>
        <dbReference type="ChEBI" id="CHEBI:57692"/>
    </cofactor>
    <text evidence="9">Binds 1 FAD per subunit.</text>
</comment>
<comment type="subunit">
    <text evidence="8">Homodimer.</text>
</comment>
<dbReference type="Pfam" id="PF07992">
    <property type="entry name" value="Pyr_redox_2"/>
    <property type="match status" value="1"/>
</dbReference>
<dbReference type="NCBIfam" id="TIGR01292">
    <property type="entry name" value="TRX_reduct"/>
    <property type="match status" value="1"/>
</dbReference>
<evidence type="ECO:0000256" key="9">
    <source>
        <dbReference type="RuleBase" id="RU003881"/>
    </source>
</evidence>
<dbReference type="PANTHER" id="PTHR48105">
    <property type="entry name" value="THIOREDOXIN REDUCTASE 1-RELATED-RELATED"/>
    <property type="match status" value="1"/>
</dbReference>
<dbReference type="EMBL" id="PDNC01000006">
    <property type="protein sequence ID" value="PGH09094.1"/>
    <property type="molecule type" value="Genomic_DNA"/>
</dbReference>
<evidence type="ECO:0000256" key="6">
    <source>
        <dbReference type="ARBA" id="ARBA00023157"/>
    </source>
</evidence>
<dbReference type="PROSITE" id="PS00573">
    <property type="entry name" value="PYRIDINE_REDOX_2"/>
    <property type="match status" value="1"/>
</dbReference>
<comment type="caution">
    <text evidence="12">The sequence shown here is derived from an EMBL/GenBank/DDBJ whole genome shotgun (WGS) entry which is preliminary data.</text>
</comment>